<evidence type="ECO:0000259" key="1">
    <source>
        <dbReference type="SMART" id="SM00429"/>
    </source>
</evidence>
<dbReference type="GO" id="GO:0002116">
    <property type="term" value="C:semaphorin receptor complex"/>
    <property type="evidence" value="ECO:0007669"/>
    <property type="project" value="TreeGrafter"/>
</dbReference>
<dbReference type="SMART" id="SM00429">
    <property type="entry name" value="IPT"/>
    <property type="match status" value="1"/>
</dbReference>
<dbReference type="SUPFAM" id="SSF81296">
    <property type="entry name" value="E set domains"/>
    <property type="match status" value="2"/>
</dbReference>
<dbReference type="Gene3D" id="2.60.40.10">
    <property type="entry name" value="Immunoglobulins"/>
    <property type="match status" value="2"/>
</dbReference>
<evidence type="ECO:0000313" key="2">
    <source>
        <dbReference type="EMBL" id="OTF77308.1"/>
    </source>
</evidence>
<accession>A0A1Y3BBM4</accession>
<feature type="non-terminal residue" evidence="2">
    <location>
        <position position="131"/>
    </location>
</feature>
<dbReference type="InterPro" id="IPR013783">
    <property type="entry name" value="Ig-like_fold"/>
</dbReference>
<feature type="domain" description="IPT/TIG" evidence="1">
    <location>
        <begin position="1"/>
        <end position="89"/>
    </location>
</feature>
<gene>
    <name evidence="2" type="ORF">BLA29_014123</name>
</gene>
<name>A0A1Y3BBM4_EURMA</name>
<feature type="non-terminal residue" evidence="2">
    <location>
        <position position="1"/>
    </location>
</feature>
<dbReference type="GO" id="GO:0008360">
    <property type="term" value="P:regulation of cell shape"/>
    <property type="evidence" value="ECO:0007669"/>
    <property type="project" value="TreeGrafter"/>
</dbReference>
<comment type="caution">
    <text evidence="2">The sequence shown here is derived from an EMBL/GenBank/DDBJ whole genome shotgun (WGS) entry which is preliminary data.</text>
</comment>
<sequence>PPRIDLIHPLSGPVQGGTIVTVEGSNLGVNIDEIRDKVLIGGYPCQVENFTISVQFTCITQPVQTHFWADVVVGNRAGFTTARDKFLYAVPEILAASPNIGPQSGGTRIYITGNNLSIGTSLEVYLDEYPC</sequence>
<dbReference type="GO" id="GO:0005886">
    <property type="term" value="C:plasma membrane"/>
    <property type="evidence" value="ECO:0007669"/>
    <property type="project" value="TreeGrafter"/>
</dbReference>
<organism evidence="2 3">
    <name type="scientific">Euroglyphus maynei</name>
    <name type="common">Mayne's house dust mite</name>
    <dbReference type="NCBI Taxonomy" id="6958"/>
    <lineage>
        <taxon>Eukaryota</taxon>
        <taxon>Metazoa</taxon>
        <taxon>Ecdysozoa</taxon>
        <taxon>Arthropoda</taxon>
        <taxon>Chelicerata</taxon>
        <taxon>Arachnida</taxon>
        <taxon>Acari</taxon>
        <taxon>Acariformes</taxon>
        <taxon>Sarcoptiformes</taxon>
        <taxon>Astigmata</taxon>
        <taxon>Psoroptidia</taxon>
        <taxon>Analgoidea</taxon>
        <taxon>Pyroglyphidae</taxon>
        <taxon>Pyroglyphinae</taxon>
        <taxon>Euroglyphus</taxon>
    </lineage>
</organism>
<dbReference type="PANTHER" id="PTHR22625:SF44">
    <property type="entry name" value="PLEXIN-B"/>
    <property type="match status" value="1"/>
</dbReference>
<dbReference type="InterPro" id="IPR002909">
    <property type="entry name" value="IPT_dom"/>
</dbReference>
<dbReference type="GO" id="GO:0050772">
    <property type="term" value="P:positive regulation of axonogenesis"/>
    <property type="evidence" value="ECO:0007669"/>
    <property type="project" value="TreeGrafter"/>
</dbReference>
<reference evidence="2 3" key="1">
    <citation type="submission" date="2017-03" db="EMBL/GenBank/DDBJ databases">
        <title>Genome Survey of Euroglyphus maynei.</title>
        <authorList>
            <person name="Arlian L.G."/>
            <person name="Morgan M.S."/>
            <person name="Rider S.D."/>
        </authorList>
    </citation>
    <scope>NUCLEOTIDE SEQUENCE [LARGE SCALE GENOMIC DNA]</scope>
    <source>
        <strain evidence="2">Arlian Lab</strain>
        <tissue evidence="2">Whole body</tissue>
    </source>
</reference>
<dbReference type="GO" id="GO:0030334">
    <property type="term" value="P:regulation of cell migration"/>
    <property type="evidence" value="ECO:0007669"/>
    <property type="project" value="TreeGrafter"/>
</dbReference>
<dbReference type="GO" id="GO:0007162">
    <property type="term" value="P:negative regulation of cell adhesion"/>
    <property type="evidence" value="ECO:0007669"/>
    <property type="project" value="TreeGrafter"/>
</dbReference>
<dbReference type="GO" id="GO:0097374">
    <property type="term" value="P:sensory neuron axon guidance"/>
    <property type="evidence" value="ECO:0007669"/>
    <property type="project" value="TreeGrafter"/>
</dbReference>
<dbReference type="PANTHER" id="PTHR22625">
    <property type="entry name" value="PLEXIN"/>
    <property type="match status" value="1"/>
</dbReference>
<proteinExistence type="predicted"/>
<dbReference type="GO" id="GO:0017154">
    <property type="term" value="F:semaphorin receptor activity"/>
    <property type="evidence" value="ECO:0007669"/>
    <property type="project" value="InterPro"/>
</dbReference>
<evidence type="ECO:0000313" key="3">
    <source>
        <dbReference type="Proteomes" id="UP000194236"/>
    </source>
</evidence>
<dbReference type="AlphaFoldDB" id="A0A1Y3BBM4"/>
<dbReference type="InterPro" id="IPR014756">
    <property type="entry name" value="Ig_E-set"/>
</dbReference>
<dbReference type="Proteomes" id="UP000194236">
    <property type="component" value="Unassembled WGS sequence"/>
</dbReference>
<dbReference type="InterPro" id="IPR031148">
    <property type="entry name" value="Plexin"/>
</dbReference>
<dbReference type="GO" id="GO:0008045">
    <property type="term" value="P:motor neuron axon guidance"/>
    <property type="evidence" value="ECO:0007669"/>
    <property type="project" value="TreeGrafter"/>
</dbReference>
<protein>
    <recommendedName>
        <fullName evidence="1">IPT/TIG domain-containing protein</fullName>
    </recommendedName>
</protein>
<keyword evidence="3" id="KW-1185">Reference proteome</keyword>
<dbReference type="OrthoDB" id="6417648at2759"/>
<dbReference type="EMBL" id="MUJZ01033318">
    <property type="protein sequence ID" value="OTF77308.1"/>
    <property type="molecule type" value="Genomic_DNA"/>
</dbReference>
<dbReference type="Pfam" id="PF01833">
    <property type="entry name" value="TIG"/>
    <property type="match status" value="2"/>
</dbReference>